<evidence type="ECO:0000313" key="4">
    <source>
        <dbReference type="Proteomes" id="UP001188597"/>
    </source>
</evidence>
<protein>
    <recommendedName>
        <fullName evidence="2">Retroviral polymerase SH3-like domain-containing protein</fullName>
    </recommendedName>
</protein>
<comment type="caution">
    <text evidence="3">The sequence shown here is derived from an EMBL/GenBank/DDBJ whole genome shotgun (WGS) entry which is preliminary data.</text>
</comment>
<organism evidence="3 4">
    <name type="scientific">Escallonia herrerae</name>
    <dbReference type="NCBI Taxonomy" id="1293975"/>
    <lineage>
        <taxon>Eukaryota</taxon>
        <taxon>Viridiplantae</taxon>
        <taxon>Streptophyta</taxon>
        <taxon>Embryophyta</taxon>
        <taxon>Tracheophyta</taxon>
        <taxon>Spermatophyta</taxon>
        <taxon>Magnoliopsida</taxon>
        <taxon>eudicotyledons</taxon>
        <taxon>Gunneridae</taxon>
        <taxon>Pentapetalae</taxon>
        <taxon>asterids</taxon>
        <taxon>campanulids</taxon>
        <taxon>Escalloniales</taxon>
        <taxon>Escalloniaceae</taxon>
        <taxon>Escallonia</taxon>
    </lineage>
</organism>
<evidence type="ECO:0000313" key="3">
    <source>
        <dbReference type="EMBL" id="KAK3029746.1"/>
    </source>
</evidence>
<gene>
    <name evidence="3" type="ORF">RJ639_038023</name>
</gene>
<keyword evidence="4" id="KW-1185">Reference proteome</keyword>
<dbReference type="EMBL" id="JAVXUP010000366">
    <property type="protein sequence ID" value="KAK3029746.1"/>
    <property type="molecule type" value="Genomic_DNA"/>
</dbReference>
<reference evidence="3" key="1">
    <citation type="submission" date="2022-12" db="EMBL/GenBank/DDBJ databases">
        <title>Draft genome assemblies for two species of Escallonia (Escalloniales).</title>
        <authorList>
            <person name="Chanderbali A."/>
            <person name="Dervinis C."/>
            <person name="Anghel I."/>
            <person name="Soltis D."/>
            <person name="Soltis P."/>
            <person name="Zapata F."/>
        </authorList>
    </citation>
    <scope>NUCLEOTIDE SEQUENCE</scope>
    <source>
        <strain evidence="3">UCBG64.0493</strain>
        <tissue evidence="3">Leaf</tissue>
    </source>
</reference>
<name>A0AA89BF87_9ASTE</name>
<dbReference type="InterPro" id="IPR057670">
    <property type="entry name" value="SH3_retrovirus"/>
</dbReference>
<dbReference type="AlphaFoldDB" id="A0AA89BF87"/>
<feature type="compositionally biased region" description="Polar residues" evidence="1">
    <location>
        <begin position="76"/>
        <end position="87"/>
    </location>
</feature>
<dbReference type="Pfam" id="PF25597">
    <property type="entry name" value="SH3_retrovirus"/>
    <property type="match status" value="1"/>
</dbReference>
<evidence type="ECO:0000259" key="2">
    <source>
        <dbReference type="Pfam" id="PF25597"/>
    </source>
</evidence>
<sequence length="342" mass="39403">MNDFVGCIHVLGKGEGYKLYNLSNGKIVIGRDVEFDEERSWEWKIQNEDYNFNPFFDDEEEMVQPTTPPPTPPSQNPQVEEASSSVGSLLTELHQTQDGLMNILVDNKSALALAKNPVFYERSKHIDTKYHFIRECVSKKEVELEYMKSQDQVADIFTKPLKIDVFHKLRMSFGLMNQIKAARAHSRIDSLDSFYSRGEWMLVDKCLGFSLVNRFNVNEVYKCLIHWGTGTVNLELWSEERPVSRQSPLRISHEYESNVHLKACSRGDADVRSEEVAVSRPARGRTLLQHIDQKLHSDPLCHGTTKMDKWELRPKLEVCKLKAMVRRVILKDVGSVCMQRKA</sequence>
<feature type="domain" description="Retroviral polymerase SH3-like" evidence="2">
    <location>
        <begin position="15"/>
        <end position="47"/>
    </location>
</feature>
<dbReference type="Proteomes" id="UP001188597">
    <property type="component" value="Unassembled WGS sequence"/>
</dbReference>
<evidence type="ECO:0000256" key="1">
    <source>
        <dbReference type="SAM" id="MobiDB-lite"/>
    </source>
</evidence>
<accession>A0AA89BF87</accession>
<dbReference type="CDD" id="cd09272">
    <property type="entry name" value="RNase_HI_RT_Ty1"/>
    <property type="match status" value="1"/>
</dbReference>
<feature type="region of interest" description="Disordered" evidence="1">
    <location>
        <begin position="60"/>
        <end position="87"/>
    </location>
</feature>
<feature type="compositionally biased region" description="Pro residues" evidence="1">
    <location>
        <begin position="66"/>
        <end position="75"/>
    </location>
</feature>
<proteinExistence type="predicted"/>